<evidence type="ECO:0000259" key="5">
    <source>
        <dbReference type="PROSITE" id="PS50937"/>
    </source>
</evidence>
<feature type="domain" description="HTH merR-type" evidence="5">
    <location>
        <begin position="1"/>
        <end position="56"/>
    </location>
</feature>
<evidence type="ECO:0000256" key="4">
    <source>
        <dbReference type="ARBA" id="ARBA00023163"/>
    </source>
</evidence>
<dbReference type="AlphaFoldDB" id="A0A2W6NH23"/>
<evidence type="ECO:0000256" key="3">
    <source>
        <dbReference type="ARBA" id="ARBA00023125"/>
    </source>
</evidence>
<dbReference type="SMART" id="SM00422">
    <property type="entry name" value="HTH_MERR"/>
    <property type="match status" value="1"/>
</dbReference>
<dbReference type="EMBL" id="QKWW01000038">
    <property type="protein sequence ID" value="PZT55061.1"/>
    <property type="molecule type" value="Genomic_DNA"/>
</dbReference>
<proteinExistence type="predicted"/>
<protein>
    <recommendedName>
        <fullName evidence="5">HTH merR-type domain-containing protein</fullName>
    </recommendedName>
</protein>
<dbReference type="Pfam" id="PF13411">
    <property type="entry name" value="MerR_1"/>
    <property type="match status" value="1"/>
</dbReference>
<keyword evidence="2" id="KW-0805">Transcription regulation</keyword>
<comment type="caution">
    <text evidence="6">The sequence shown here is derived from an EMBL/GenBank/DDBJ whole genome shotgun (WGS) entry which is preliminary data.</text>
</comment>
<dbReference type="PROSITE" id="PS50937">
    <property type="entry name" value="HTH_MERR_2"/>
    <property type="match status" value="1"/>
</dbReference>
<keyword evidence="4" id="KW-0804">Transcription</keyword>
<dbReference type="SUPFAM" id="SSF46955">
    <property type="entry name" value="Putative DNA-binding domain"/>
    <property type="match status" value="1"/>
</dbReference>
<evidence type="ECO:0000313" key="7">
    <source>
        <dbReference type="Proteomes" id="UP000249204"/>
    </source>
</evidence>
<accession>A0A2W6NH23</accession>
<dbReference type="InterPro" id="IPR009061">
    <property type="entry name" value="DNA-bd_dom_put_sf"/>
</dbReference>
<dbReference type="GO" id="GO:0003677">
    <property type="term" value="F:DNA binding"/>
    <property type="evidence" value="ECO:0007669"/>
    <property type="project" value="UniProtKB-KW"/>
</dbReference>
<dbReference type="GO" id="GO:0003700">
    <property type="term" value="F:DNA-binding transcription factor activity"/>
    <property type="evidence" value="ECO:0007669"/>
    <property type="project" value="InterPro"/>
</dbReference>
<organism evidence="6 7">
    <name type="scientific">Paenibacillus silvae</name>
    <dbReference type="NCBI Taxonomy" id="1325358"/>
    <lineage>
        <taxon>Bacteria</taxon>
        <taxon>Bacillati</taxon>
        <taxon>Bacillota</taxon>
        <taxon>Bacilli</taxon>
        <taxon>Bacillales</taxon>
        <taxon>Paenibacillaceae</taxon>
        <taxon>Paenibacillus</taxon>
    </lineage>
</organism>
<name>A0A2W6NH23_9BACL</name>
<dbReference type="InterPro" id="IPR000551">
    <property type="entry name" value="MerR-type_HTH_dom"/>
</dbReference>
<keyword evidence="1" id="KW-0678">Repressor</keyword>
<keyword evidence="3" id="KW-0238">DNA-binding</keyword>
<dbReference type="Gene3D" id="1.10.1660.10">
    <property type="match status" value="1"/>
</dbReference>
<dbReference type="Proteomes" id="UP000249204">
    <property type="component" value="Unassembled WGS sequence"/>
</dbReference>
<dbReference type="PANTHER" id="PTHR30204:SF69">
    <property type="entry name" value="MERR-FAMILY TRANSCRIPTIONAL REGULATOR"/>
    <property type="match status" value="1"/>
</dbReference>
<gene>
    <name evidence="6" type="ORF">DN757_14455</name>
</gene>
<sequence length="56" mass="6789">MIDSTVKTVRYYDDIQLVKASFVNNRGYRFYTTEAIWRLQLVKTLRELRFGIDDRI</sequence>
<evidence type="ECO:0000256" key="2">
    <source>
        <dbReference type="ARBA" id="ARBA00023015"/>
    </source>
</evidence>
<dbReference type="PANTHER" id="PTHR30204">
    <property type="entry name" value="REDOX-CYCLING DRUG-SENSING TRANSCRIPTIONAL ACTIVATOR SOXR"/>
    <property type="match status" value="1"/>
</dbReference>
<evidence type="ECO:0000256" key="1">
    <source>
        <dbReference type="ARBA" id="ARBA00022491"/>
    </source>
</evidence>
<dbReference type="InterPro" id="IPR047057">
    <property type="entry name" value="MerR_fam"/>
</dbReference>
<reference evidence="6 7" key="1">
    <citation type="submission" date="2018-06" db="EMBL/GenBank/DDBJ databases">
        <title>Isolation of heavy metals resistant Paenibacillus silvae NC2 from Gold-Copper mine in ZiJin, China.</title>
        <authorList>
            <person name="Xu J."/>
            <person name="Mazhar H.S."/>
            <person name="Rensing C."/>
        </authorList>
    </citation>
    <scope>NUCLEOTIDE SEQUENCE [LARGE SCALE GENOMIC DNA]</scope>
    <source>
        <strain evidence="6 7">NC2</strain>
    </source>
</reference>
<evidence type="ECO:0000313" key="6">
    <source>
        <dbReference type="EMBL" id="PZT55061.1"/>
    </source>
</evidence>